<organism evidence="2 3">
    <name type="scientific">Marasmius oreades</name>
    <name type="common">fairy-ring Marasmius</name>
    <dbReference type="NCBI Taxonomy" id="181124"/>
    <lineage>
        <taxon>Eukaryota</taxon>
        <taxon>Fungi</taxon>
        <taxon>Dikarya</taxon>
        <taxon>Basidiomycota</taxon>
        <taxon>Agaricomycotina</taxon>
        <taxon>Agaricomycetes</taxon>
        <taxon>Agaricomycetidae</taxon>
        <taxon>Agaricales</taxon>
        <taxon>Marasmiineae</taxon>
        <taxon>Marasmiaceae</taxon>
        <taxon>Marasmius</taxon>
    </lineage>
</organism>
<protein>
    <submittedName>
        <fullName evidence="2">Uncharacterized protein</fullName>
    </submittedName>
</protein>
<dbReference type="EMBL" id="CM032181">
    <property type="protein sequence ID" value="KAG7098088.1"/>
    <property type="molecule type" value="Genomic_DNA"/>
</dbReference>
<dbReference type="AlphaFoldDB" id="A0A9P7V0M2"/>
<comment type="caution">
    <text evidence="2">The sequence shown here is derived from an EMBL/GenBank/DDBJ whole genome shotgun (WGS) entry which is preliminary data.</text>
</comment>
<evidence type="ECO:0000313" key="3">
    <source>
        <dbReference type="Proteomes" id="UP001049176"/>
    </source>
</evidence>
<gene>
    <name evidence="2" type="ORF">E1B28_000062</name>
</gene>
<accession>A0A9P7V0M2</accession>
<dbReference type="KEGG" id="more:E1B28_000062"/>
<dbReference type="RefSeq" id="XP_043014558.1">
    <property type="nucleotide sequence ID" value="XM_043145859.1"/>
</dbReference>
<evidence type="ECO:0000256" key="1">
    <source>
        <dbReference type="SAM" id="MobiDB-lite"/>
    </source>
</evidence>
<proteinExistence type="predicted"/>
<dbReference type="GeneID" id="66069138"/>
<dbReference type="OrthoDB" id="3257623at2759"/>
<name>A0A9P7V0M2_9AGAR</name>
<sequence length="284" mass="32015">MQATHPTILINFVPAKCTSVAQPLDVVVNCIFKQLLKISYHAWLVDNLLSQMKHGKDMSLDTSIGPMRDASIGWLWNAFSAIQKTVLVQRAFEMCSTGCLNLSYKSLTSFTARENLRNIKHTRPEFWRELNTTTTDELCPATVEKLTEDIEATELNDEGGLDDSDVLMADLTVHVMKKPGRNHCYTERTLQAGLSSCAEAEGNLPELAEVLATDAQRKSQRERKPNRLYTGWWRHVNDQDQDLSLNAENGMDSEIVGLASQTRTETKNQSQKGREGKKNTPKRF</sequence>
<reference evidence="2" key="1">
    <citation type="journal article" date="2021" name="Genome Biol. Evol.">
        <title>The assembled and annotated genome of the fairy-ring fungus Marasmius oreades.</title>
        <authorList>
            <person name="Hiltunen M."/>
            <person name="Ament-Velasquez S.L."/>
            <person name="Johannesson H."/>
        </authorList>
    </citation>
    <scope>NUCLEOTIDE SEQUENCE</scope>
    <source>
        <strain evidence="2">03SP1</strain>
    </source>
</reference>
<feature type="compositionally biased region" description="Polar residues" evidence="1">
    <location>
        <begin position="259"/>
        <end position="271"/>
    </location>
</feature>
<keyword evidence="3" id="KW-1185">Reference proteome</keyword>
<feature type="region of interest" description="Disordered" evidence="1">
    <location>
        <begin position="248"/>
        <end position="284"/>
    </location>
</feature>
<dbReference type="Proteomes" id="UP001049176">
    <property type="component" value="Chromosome 1"/>
</dbReference>
<evidence type="ECO:0000313" key="2">
    <source>
        <dbReference type="EMBL" id="KAG7098088.1"/>
    </source>
</evidence>